<keyword evidence="1" id="KW-0472">Membrane</keyword>
<dbReference type="Proteomes" id="UP000624404">
    <property type="component" value="Unassembled WGS sequence"/>
</dbReference>
<dbReference type="AlphaFoldDB" id="A0A8H2W0R1"/>
<sequence>MDIATFREVVPMIPTLVDYAGRCYSWLRYLGISNESIFGAVIVVLLFGLILLFVYYVSSYFFGFFEHIFRSFFGFLERIFRSFFGFLERIFRSFFGFLERFFDSVIGFLERIFRSFFGFLEHFFDSVIGIFAGLASIYPSAVIASLSILFIFCFTLNSDLGENQRFILAVMAFGIITYCVMTARREERPTDLTRVQAGAVGVQAGALNKVDPVLRIPVPCFYTRERLQRSDPGHTGFMVGGSLGFCNLGMSFMSFVLWCAMERVMGFKENV</sequence>
<keyword evidence="1" id="KW-1133">Transmembrane helix</keyword>
<keyword evidence="3" id="KW-1185">Reference proteome</keyword>
<proteinExistence type="predicted"/>
<accession>A0A8H2W0R1</accession>
<protein>
    <submittedName>
        <fullName evidence="2">6a2efe22-2db0-483d-8fe9-5ea2f2cdd71f</fullName>
    </submittedName>
</protein>
<dbReference type="EMBL" id="CAJHIA010000032">
    <property type="protein sequence ID" value="CAD6448452.1"/>
    <property type="molecule type" value="Genomic_DNA"/>
</dbReference>
<name>A0A8H2W0R1_9HELO</name>
<gene>
    <name evidence="2" type="ORF">SCLTRI_LOCUS8244</name>
</gene>
<dbReference type="OrthoDB" id="10589891at2759"/>
<feature type="transmembrane region" description="Helical" evidence="1">
    <location>
        <begin position="166"/>
        <end position="183"/>
    </location>
</feature>
<feature type="transmembrane region" description="Helical" evidence="1">
    <location>
        <begin position="37"/>
        <end position="56"/>
    </location>
</feature>
<reference evidence="2" key="1">
    <citation type="submission" date="2020-10" db="EMBL/GenBank/DDBJ databases">
        <authorList>
            <person name="Kusch S."/>
        </authorList>
    </citation>
    <scope>NUCLEOTIDE SEQUENCE</scope>
    <source>
        <strain evidence="2">SwB9</strain>
    </source>
</reference>
<comment type="caution">
    <text evidence="2">The sequence shown here is derived from an EMBL/GenBank/DDBJ whole genome shotgun (WGS) entry which is preliminary data.</text>
</comment>
<evidence type="ECO:0000313" key="3">
    <source>
        <dbReference type="Proteomes" id="UP000624404"/>
    </source>
</evidence>
<feature type="transmembrane region" description="Helical" evidence="1">
    <location>
        <begin position="237"/>
        <end position="260"/>
    </location>
</feature>
<evidence type="ECO:0000256" key="1">
    <source>
        <dbReference type="SAM" id="Phobius"/>
    </source>
</evidence>
<evidence type="ECO:0000313" key="2">
    <source>
        <dbReference type="EMBL" id="CAD6448452.1"/>
    </source>
</evidence>
<organism evidence="2 3">
    <name type="scientific">Sclerotinia trifoliorum</name>
    <dbReference type="NCBI Taxonomy" id="28548"/>
    <lineage>
        <taxon>Eukaryota</taxon>
        <taxon>Fungi</taxon>
        <taxon>Dikarya</taxon>
        <taxon>Ascomycota</taxon>
        <taxon>Pezizomycotina</taxon>
        <taxon>Leotiomycetes</taxon>
        <taxon>Helotiales</taxon>
        <taxon>Sclerotiniaceae</taxon>
        <taxon>Sclerotinia</taxon>
    </lineage>
</organism>
<feature type="transmembrane region" description="Helical" evidence="1">
    <location>
        <begin position="126"/>
        <end position="154"/>
    </location>
</feature>
<keyword evidence="1" id="KW-0812">Transmembrane</keyword>